<organism evidence="1 2">
    <name type="scientific">Arctium lappa</name>
    <name type="common">Greater burdock</name>
    <name type="synonym">Lappa major</name>
    <dbReference type="NCBI Taxonomy" id="4217"/>
    <lineage>
        <taxon>Eukaryota</taxon>
        <taxon>Viridiplantae</taxon>
        <taxon>Streptophyta</taxon>
        <taxon>Embryophyta</taxon>
        <taxon>Tracheophyta</taxon>
        <taxon>Spermatophyta</taxon>
        <taxon>Magnoliopsida</taxon>
        <taxon>eudicotyledons</taxon>
        <taxon>Gunneridae</taxon>
        <taxon>Pentapetalae</taxon>
        <taxon>asterids</taxon>
        <taxon>campanulids</taxon>
        <taxon>Asterales</taxon>
        <taxon>Asteraceae</taxon>
        <taxon>Carduoideae</taxon>
        <taxon>Cardueae</taxon>
        <taxon>Arctiinae</taxon>
        <taxon>Arctium</taxon>
    </lineage>
</organism>
<name>A0ACB9FIP6_ARCLA</name>
<keyword evidence="2" id="KW-1185">Reference proteome</keyword>
<reference evidence="1 2" key="2">
    <citation type="journal article" date="2022" name="Mol. Ecol. Resour.">
        <title>The genomes of chicory, endive, great burdock and yacon provide insights into Asteraceae paleo-polyploidization history and plant inulin production.</title>
        <authorList>
            <person name="Fan W."/>
            <person name="Wang S."/>
            <person name="Wang H."/>
            <person name="Wang A."/>
            <person name="Jiang F."/>
            <person name="Liu H."/>
            <person name="Zhao H."/>
            <person name="Xu D."/>
            <person name="Zhang Y."/>
        </authorList>
    </citation>
    <scope>NUCLEOTIDE SEQUENCE [LARGE SCALE GENOMIC DNA]</scope>
    <source>
        <strain evidence="2">cv. Niubang</strain>
    </source>
</reference>
<reference evidence="2" key="1">
    <citation type="journal article" date="2022" name="Mol. Ecol. Resour.">
        <title>The genomes of chicory, endive, great burdock and yacon provide insights into Asteraceae palaeo-polyploidization history and plant inulin production.</title>
        <authorList>
            <person name="Fan W."/>
            <person name="Wang S."/>
            <person name="Wang H."/>
            <person name="Wang A."/>
            <person name="Jiang F."/>
            <person name="Liu H."/>
            <person name="Zhao H."/>
            <person name="Xu D."/>
            <person name="Zhang Y."/>
        </authorList>
    </citation>
    <scope>NUCLEOTIDE SEQUENCE [LARGE SCALE GENOMIC DNA]</scope>
    <source>
        <strain evidence="2">cv. Niubang</strain>
    </source>
</reference>
<dbReference type="EMBL" id="CM042047">
    <property type="protein sequence ID" value="KAI3771219.1"/>
    <property type="molecule type" value="Genomic_DNA"/>
</dbReference>
<sequence length="382" mass="41711">MKKKTGIIIMQLLSKLHFWLLILGCLHIIVVHSQTTQDSSCTTSILPNIINAQILFDTSSLTCSNVWPSEAFLLRYSQAGPSLWSFVLSAPNTNSYVAMGFSPNGGMVGSSAVVGWVAGDGSATMRRYFLGGKTASQVVADQGNLRVLQNSSSIISVSSQMYLAFQLVTDQPSPQLVYAVGNSNNQAPSPPNYRLTAHRNQMTVSFSYDSGQSSQISAPYSNLKRVHGILNAVGWGALIPIGAMIARYTKHLGSQWLYAHAFIQTLGFILGLSGVVAGLILNDRIDINVAKHKALGIIIITLGCLQILAILIRPSTDSKVRKYWNWYHHNVGRLLIVLAVFNVFYGIHLADAESDWNVPYGVFIGIIVTIALSLELRLLMED</sequence>
<proteinExistence type="predicted"/>
<comment type="caution">
    <text evidence="1">The sequence shown here is derived from an EMBL/GenBank/DDBJ whole genome shotgun (WGS) entry which is preliminary data.</text>
</comment>
<accession>A0ACB9FIP6</accession>
<evidence type="ECO:0000313" key="2">
    <source>
        <dbReference type="Proteomes" id="UP001055879"/>
    </source>
</evidence>
<dbReference type="Proteomes" id="UP001055879">
    <property type="component" value="Linkage Group LG01"/>
</dbReference>
<evidence type="ECO:0000313" key="1">
    <source>
        <dbReference type="EMBL" id="KAI3771219.1"/>
    </source>
</evidence>
<gene>
    <name evidence="1" type="ORF">L6452_02378</name>
</gene>
<protein>
    <submittedName>
        <fullName evidence="1">Uncharacterized protein</fullName>
    </submittedName>
</protein>